<dbReference type="EMBL" id="ACOU01000003">
    <property type="protein sequence ID" value="EKX73125.1"/>
    <property type="molecule type" value="Genomic_DNA"/>
</dbReference>
<dbReference type="KEGG" id="beq:BEWA_051790"/>
<dbReference type="AlphaFoldDB" id="L1LCZ5"/>
<name>L1LCZ5_THEEQ</name>
<feature type="compositionally biased region" description="Basic and acidic residues" evidence="1">
    <location>
        <begin position="144"/>
        <end position="156"/>
    </location>
</feature>
<evidence type="ECO:0000313" key="3">
    <source>
        <dbReference type="Proteomes" id="UP000031512"/>
    </source>
</evidence>
<dbReference type="Proteomes" id="UP000031512">
    <property type="component" value="Unassembled WGS sequence"/>
</dbReference>
<reference evidence="2 3" key="1">
    <citation type="journal article" date="2012" name="BMC Genomics">
        <title>Comparative genomic analysis and phylogenetic position of Theileria equi.</title>
        <authorList>
            <person name="Kappmeyer L.S."/>
            <person name="Thiagarajan M."/>
            <person name="Herndon D.R."/>
            <person name="Ramsay J.D."/>
            <person name="Caler E."/>
            <person name="Djikeng A."/>
            <person name="Gillespie J.J."/>
            <person name="Lau A.O."/>
            <person name="Roalson E.H."/>
            <person name="Silva J.C."/>
            <person name="Silva M.G."/>
            <person name="Suarez C.E."/>
            <person name="Ueti M.W."/>
            <person name="Nene V.M."/>
            <person name="Mealey R.H."/>
            <person name="Knowles D.P."/>
            <person name="Brayton K.A."/>
        </authorList>
    </citation>
    <scope>NUCLEOTIDE SEQUENCE [LARGE SCALE GENOMIC DNA]</scope>
    <source>
        <strain evidence="2 3">WA</strain>
    </source>
</reference>
<sequence length="169" mass="18493">MMTLFKIFDCSEMLKCLGEDMSQVSQNSMMWQVSKSWSVLADTLGELSEPDMAVKSNWEASSWEVEEVLTTTDKGDVGEVEVVASLAVRESQDFLDGLASWSSPGKVSTALEALDILTTGDKVSNMGTMMETLDDGTVAGKVNESSRDSEDADSRDQSNNSVHCVFMFF</sequence>
<dbReference type="RefSeq" id="XP_004832577.1">
    <property type="nucleotide sequence ID" value="XM_004832520.1"/>
</dbReference>
<evidence type="ECO:0000313" key="2">
    <source>
        <dbReference type="EMBL" id="EKX73125.1"/>
    </source>
</evidence>
<gene>
    <name evidence="2" type="ORF">BEWA_051790</name>
</gene>
<comment type="caution">
    <text evidence="2">The sequence shown here is derived from an EMBL/GenBank/DDBJ whole genome shotgun (WGS) entry which is preliminary data.</text>
</comment>
<evidence type="ECO:0000256" key="1">
    <source>
        <dbReference type="SAM" id="MobiDB-lite"/>
    </source>
</evidence>
<feature type="region of interest" description="Disordered" evidence="1">
    <location>
        <begin position="138"/>
        <end position="158"/>
    </location>
</feature>
<organism evidence="2 3">
    <name type="scientific">Theileria equi strain WA</name>
    <dbReference type="NCBI Taxonomy" id="1537102"/>
    <lineage>
        <taxon>Eukaryota</taxon>
        <taxon>Sar</taxon>
        <taxon>Alveolata</taxon>
        <taxon>Apicomplexa</taxon>
        <taxon>Aconoidasida</taxon>
        <taxon>Piroplasmida</taxon>
        <taxon>Theileriidae</taxon>
        <taxon>Theileria</taxon>
    </lineage>
</organism>
<accession>L1LCZ5</accession>
<dbReference type="VEuPathDB" id="PiroplasmaDB:BEWA_051790"/>
<protein>
    <submittedName>
        <fullName evidence="2">Uncharacterized protein</fullName>
    </submittedName>
</protein>
<keyword evidence="3" id="KW-1185">Reference proteome</keyword>
<dbReference type="GeneID" id="15803095"/>
<proteinExistence type="predicted"/>